<gene>
    <name evidence="9" type="ORF">SAMN05216474_2258</name>
</gene>
<dbReference type="EMBL" id="FPAS01000003">
    <property type="protein sequence ID" value="SFT76458.1"/>
    <property type="molecule type" value="Genomic_DNA"/>
</dbReference>
<evidence type="ECO:0000256" key="4">
    <source>
        <dbReference type="ARBA" id="ARBA00022692"/>
    </source>
</evidence>
<feature type="transmembrane region" description="Helical" evidence="8">
    <location>
        <begin position="222"/>
        <end position="245"/>
    </location>
</feature>
<dbReference type="Proteomes" id="UP000236454">
    <property type="component" value="Unassembled WGS sequence"/>
</dbReference>
<feature type="transmembrane region" description="Helical" evidence="8">
    <location>
        <begin position="506"/>
        <end position="526"/>
    </location>
</feature>
<feature type="transmembrane region" description="Helical" evidence="8">
    <location>
        <begin position="157"/>
        <end position="179"/>
    </location>
</feature>
<feature type="transmembrane region" description="Helical" evidence="8">
    <location>
        <begin position="443"/>
        <end position="461"/>
    </location>
</feature>
<evidence type="ECO:0000256" key="6">
    <source>
        <dbReference type="ARBA" id="ARBA00023065"/>
    </source>
</evidence>
<evidence type="ECO:0000256" key="7">
    <source>
        <dbReference type="ARBA" id="ARBA00023136"/>
    </source>
</evidence>
<dbReference type="STRING" id="477690.SAMN05216474_2258"/>
<evidence type="ECO:0000256" key="5">
    <source>
        <dbReference type="ARBA" id="ARBA00022989"/>
    </source>
</evidence>
<name>A0A1I7AND2_9FLAO</name>
<dbReference type="RefSeq" id="WP_090249575.1">
    <property type="nucleotide sequence ID" value="NZ_FPAS01000003.1"/>
</dbReference>
<dbReference type="OrthoDB" id="9810952at2"/>
<evidence type="ECO:0000256" key="8">
    <source>
        <dbReference type="SAM" id="Phobius"/>
    </source>
</evidence>
<feature type="transmembrane region" description="Helical" evidence="8">
    <location>
        <begin position="55"/>
        <end position="72"/>
    </location>
</feature>
<feature type="transmembrane region" description="Helical" evidence="8">
    <location>
        <begin position="277"/>
        <end position="296"/>
    </location>
</feature>
<keyword evidence="2" id="KW-0813">Transport</keyword>
<keyword evidence="4 8" id="KW-0812">Transmembrane</keyword>
<sequence length="608" mass="67379">MFRKLREKINLYLYDSRAIVLSIFSSIHVIVSIAMIGVLIYYYGFPHSEESKAHLINFIEYSFAFYILRYLVKIVYDYNPLVFIRKTWFEASLVILLLVEGISLNVFGQLLIPTIFESVGFEGFADVSNIFIQLFFMLYVVNEIFKNRNFRPWLKVHPGLLFTISILMIMFMGAGLLMLPEMSVIPGGMSFTDALFMSTSSTSVTGLSTVDISTLLTFKGQIVVLFIIKIGGLNTIAFAALYILIAKFGVGLKQHEVIEDFVNKDSLLNTNSMFGKIVLWSTGIEIIGTFLIFILLEPVGMFADTGDRLFHSVFHAVSGFNNAGLTIIPGGLMNPLTADNFLLHGVIMLLFFLGGFGMIYLFDLFEIKRLRERMKMPWKTINFGTKISLYFTLGLIVAGALVFLIFEYNNTLENTNFFGSFVTAIFESLTTRNAGFNTVATEALSLPVTIFFLFLMFVGASSGSAGGGIRTSTFAVICASVVSTIKGKPNTELFKRSINNDVVLKAYSIFVFFVLGNIVGTFALAITEQEALAAGKFTFLDIVFEHVSAASTVGLSRGITADLTVGGKYVLIVAMFIGRVGTLTLAYLFGKEVLSKKYKYPSGHTMVG</sequence>
<keyword evidence="3" id="KW-1003">Cell membrane</keyword>
<evidence type="ECO:0000256" key="2">
    <source>
        <dbReference type="ARBA" id="ARBA00022448"/>
    </source>
</evidence>
<feature type="transmembrane region" description="Helical" evidence="8">
    <location>
        <begin position="383"/>
        <end position="405"/>
    </location>
</feature>
<evidence type="ECO:0000256" key="3">
    <source>
        <dbReference type="ARBA" id="ARBA00022475"/>
    </source>
</evidence>
<evidence type="ECO:0000313" key="10">
    <source>
        <dbReference type="Proteomes" id="UP000236454"/>
    </source>
</evidence>
<evidence type="ECO:0000313" key="9">
    <source>
        <dbReference type="EMBL" id="SFT76458.1"/>
    </source>
</evidence>
<feature type="transmembrane region" description="Helical" evidence="8">
    <location>
        <begin position="569"/>
        <end position="589"/>
    </location>
</feature>
<dbReference type="InterPro" id="IPR003445">
    <property type="entry name" value="Cat_transpt"/>
</dbReference>
<dbReference type="GO" id="GO:0005886">
    <property type="term" value="C:plasma membrane"/>
    <property type="evidence" value="ECO:0007669"/>
    <property type="project" value="UniProtKB-SubCell"/>
</dbReference>
<dbReference type="PANTHER" id="PTHR32024">
    <property type="entry name" value="TRK SYSTEM POTASSIUM UPTAKE PROTEIN TRKG-RELATED"/>
    <property type="match status" value="1"/>
</dbReference>
<keyword evidence="6" id="KW-0406">Ion transport</keyword>
<comment type="subcellular location">
    <subcellularLocation>
        <location evidence="1">Cell membrane</location>
        <topology evidence="1">Multi-pass membrane protein</topology>
    </subcellularLocation>
</comment>
<dbReference type="GO" id="GO:0008324">
    <property type="term" value="F:monoatomic cation transmembrane transporter activity"/>
    <property type="evidence" value="ECO:0007669"/>
    <property type="project" value="InterPro"/>
</dbReference>
<reference evidence="9 10" key="1">
    <citation type="submission" date="2016-10" db="EMBL/GenBank/DDBJ databases">
        <authorList>
            <person name="de Groot N.N."/>
        </authorList>
    </citation>
    <scope>NUCLEOTIDE SEQUENCE [LARGE SCALE GENOMIC DNA]</scope>
    <source>
        <strain evidence="9 10">CGMCC 1.7005</strain>
    </source>
</reference>
<keyword evidence="5 8" id="KW-1133">Transmembrane helix</keyword>
<evidence type="ECO:0000256" key="1">
    <source>
        <dbReference type="ARBA" id="ARBA00004651"/>
    </source>
</evidence>
<feature type="transmembrane region" description="Helical" evidence="8">
    <location>
        <begin position="93"/>
        <end position="115"/>
    </location>
</feature>
<feature type="transmembrane region" description="Helical" evidence="8">
    <location>
        <begin position="127"/>
        <end position="145"/>
    </location>
</feature>
<accession>A0A1I7AND2</accession>
<dbReference type="AlphaFoldDB" id="A0A1I7AND2"/>
<keyword evidence="7 8" id="KW-0472">Membrane</keyword>
<feature type="transmembrane region" description="Helical" evidence="8">
    <location>
        <begin position="341"/>
        <end position="362"/>
    </location>
</feature>
<keyword evidence="10" id="KW-1185">Reference proteome</keyword>
<dbReference type="PANTHER" id="PTHR32024:SF1">
    <property type="entry name" value="KTR SYSTEM POTASSIUM UPTAKE PROTEIN B"/>
    <property type="match status" value="1"/>
</dbReference>
<dbReference type="Pfam" id="PF02386">
    <property type="entry name" value="TrkH"/>
    <property type="match status" value="1"/>
</dbReference>
<dbReference type="GO" id="GO:0030001">
    <property type="term" value="P:metal ion transport"/>
    <property type="evidence" value="ECO:0007669"/>
    <property type="project" value="UniProtKB-ARBA"/>
</dbReference>
<feature type="transmembrane region" description="Helical" evidence="8">
    <location>
        <begin position="20"/>
        <end position="43"/>
    </location>
</feature>
<proteinExistence type="predicted"/>
<protein>
    <submittedName>
        <fullName evidence="9">Trk-type K+ transport system, membrane component</fullName>
    </submittedName>
</protein>
<organism evidence="9 10">
    <name type="scientific">Lishizhenia tianjinensis</name>
    <dbReference type="NCBI Taxonomy" id="477690"/>
    <lineage>
        <taxon>Bacteria</taxon>
        <taxon>Pseudomonadati</taxon>
        <taxon>Bacteroidota</taxon>
        <taxon>Flavobacteriia</taxon>
        <taxon>Flavobacteriales</taxon>
        <taxon>Crocinitomicaceae</taxon>
        <taxon>Lishizhenia</taxon>
    </lineage>
</organism>